<name>A0A8H7ENX5_9FUNG</name>
<evidence type="ECO:0000313" key="6">
    <source>
        <dbReference type="Proteomes" id="UP000605846"/>
    </source>
</evidence>
<dbReference type="GO" id="GO:0005634">
    <property type="term" value="C:nucleus"/>
    <property type="evidence" value="ECO:0007669"/>
    <property type="project" value="UniProtKB-SubCell"/>
</dbReference>
<dbReference type="InterPro" id="IPR045222">
    <property type="entry name" value="Rpb4-like"/>
</dbReference>
<feature type="domain" description="RNA polymerase Rpb4/RPC9 core" evidence="4">
    <location>
        <begin position="23"/>
        <end position="141"/>
    </location>
</feature>
<dbReference type="PANTHER" id="PTHR21297">
    <property type="entry name" value="DNA-DIRECTED RNA POLYMERASE II"/>
    <property type="match status" value="1"/>
</dbReference>
<keyword evidence="6" id="KW-1185">Reference proteome</keyword>
<dbReference type="SUPFAM" id="SSF47819">
    <property type="entry name" value="HRDC-like"/>
    <property type="match status" value="1"/>
</dbReference>
<comment type="subcellular location">
    <subcellularLocation>
        <location evidence="1">Nucleus</location>
    </subcellularLocation>
</comment>
<protein>
    <submittedName>
        <fullName evidence="5">RNA polymerase B</fullName>
    </submittedName>
</protein>
<dbReference type="InterPro" id="IPR038324">
    <property type="entry name" value="Rpb4/RPC9_sf"/>
</dbReference>
<dbReference type="Gene3D" id="1.20.1250.40">
    <property type="match status" value="1"/>
</dbReference>
<dbReference type="SMART" id="SM00657">
    <property type="entry name" value="RPOL4c"/>
    <property type="match status" value="1"/>
</dbReference>
<evidence type="ECO:0000256" key="3">
    <source>
        <dbReference type="ARBA" id="ARBA00025724"/>
    </source>
</evidence>
<accession>A0A8H7ENX5</accession>
<dbReference type="GO" id="GO:0006352">
    <property type="term" value="P:DNA-templated transcription initiation"/>
    <property type="evidence" value="ECO:0007669"/>
    <property type="project" value="InterPro"/>
</dbReference>
<evidence type="ECO:0000259" key="4">
    <source>
        <dbReference type="SMART" id="SM00657"/>
    </source>
</evidence>
<comment type="caution">
    <text evidence="5">The sequence shown here is derived from an EMBL/GenBank/DDBJ whole genome shotgun (WGS) entry which is preliminary data.</text>
</comment>
<evidence type="ECO:0000313" key="5">
    <source>
        <dbReference type="EMBL" id="KAF7724568.1"/>
    </source>
</evidence>
<dbReference type="Proteomes" id="UP000605846">
    <property type="component" value="Unassembled WGS sequence"/>
</dbReference>
<proteinExistence type="inferred from homology"/>
<comment type="similarity">
    <text evidence="3">Belongs to the eukaryotic RPB4 RNA polymerase subunit family.</text>
</comment>
<dbReference type="AlphaFoldDB" id="A0A8H7ENX5"/>
<dbReference type="Pfam" id="PF03874">
    <property type="entry name" value="RNA_pol_Rpb4"/>
    <property type="match status" value="1"/>
</dbReference>
<evidence type="ECO:0000256" key="1">
    <source>
        <dbReference type="ARBA" id="ARBA00004123"/>
    </source>
</evidence>
<dbReference type="EMBL" id="JABAYA010000116">
    <property type="protein sequence ID" value="KAF7724568.1"/>
    <property type="molecule type" value="Genomic_DNA"/>
</dbReference>
<dbReference type="GO" id="GO:0030880">
    <property type="term" value="C:RNA polymerase complex"/>
    <property type="evidence" value="ECO:0007669"/>
    <property type="project" value="InterPro"/>
</dbReference>
<dbReference type="InterPro" id="IPR005574">
    <property type="entry name" value="Rpb4/RPC9"/>
</dbReference>
<keyword evidence="2" id="KW-0539">Nucleus</keyword>
<reference evidence="5" key="1">
    <citation type="submission" date="2020-01" db="EMBL/GenBank/DDBJ databases">
        <title>Genome Sequencing of Three Apophysomyces-Like Fungal Strains Confirms a Novel Fungal Genus in the Mucoromycota with divergent Burkholderia-like Endosymbiotic Bacteria.</title>
        <authorList>
            <person name="Stajich J.E."/>
            <person name="Macias A.M."/>
            <person name="Carter-House D."/>
            <person name="Lovett B."/>
            <person name="Kasson L.R."/>
            <person name="Berry K."/>
            <person name="Grigoriev I."/>
            <person name="Chang Y."/>
            <person name="Spatafora J."/>
            <person name="Kasson M.T."/>
        </authorList>
    </citation>
    <scope>NUCLEOTIDE SEQUENCE</scope>
    <source>
        <strain evidence="5">NRRL A-21654</strain>
    </source>
</reference>
<organism evidence="5 6">
    <name type="scientific">Apophysomyces ossiformis</name>
    <dbReference type="NCBI Taxonomy" id="679940"/>
    <lineage>
        <taxon>Eukaryota</taxon>
        <taxon>Fungi</taxon>
        <taxon>Fungi incertae sedis</taxon>
        <taxon>Mucoromycota</taxon>
        <taxon>Mucoromycotina</taxon>
        <taxon>Mucoromycetes</taxon>
        <taxon>Mucorales</taxon>
        <taxon>Mucorineae</taxon>
        <taxon>Mucoraceae</taxon>
        <taxon>Apophysomyces</taxon>
    </lineage>
</organism>
<dbReference type="InterPro" id="IPR010997">
    <property type="entry name" value="HRDC-like_sf"/>
</dbReference>
<dbReference type="OrthoDB" id="2186918at2759"/>
<sequence length="142" mass="16161">MTHRHLRRGGPEQEDATTLKLGEEFNTAQCLYMSEVRILLEAQHDSKDHAGGVNRQTTNVLSKTLDYVHTFSRFSNWESVHEVRKVLDQNGMAQFEVAQLANLCCEDAEEAKALIPSLANKVDDEKLQEMLNQMLTIKKFQG</sequence>
<dbReference type="GO" id="GO:0000166">
    <property type="term" value="F:nucleotide binding"/>
    <property type="evidence" value="ECO:0007669"/>
    <property type="project" value="InterPro"/>
</dbReference>
<evidence type="ECO:0000256" key="2">
    <source>
        <dbReference type="ARBA" id="ARBA00023242"/>
    </source>
</evidence>
<dbReference type="InterPro" id="IPR006590">
    <property type="entry name" value="RNA_pol_Rpb4/RPC9_core"/>
</dbReference>
<gene>
    <name evidence="5" type="primary">RPB4</name>
    <name evidence="5" type="ORF">EC973_000876</name>
</gene>